<feature type="transmembrane region" description="Helical" evidence="1">
    <location>
        <begin position="153"/>
        <end position="172"/>
    </location>
</feature>
<keyword evidence="3" id="KW-1185">Reference proteome</keyword>
<evidence type="ECO:0000313" key="2">
    <source>
        <dbReference type="EMBL" id="KAL0129848.1"/>
    </source>
</evidence>
<sequence length="184" mass="20500">MQVTRATFADLIRADPSFGRSLPRTRESGRLFSFRIGTAEPRSRKFYNALRNYFLCLTGLICARVLNSESSLSNFTNIFNPIGGASMTLEMFISIENTFLANCECSCPKTTFRFVIEDPRICTSHSNGYSGACPACYAACNAGFPLYVRYSTISIVIFTIIHVHILLMFSIIRFPLTSLLIGGD</sequence>
<proteinExistence type="predicted"/>
<accession>A0AAW2GRH9</accession>
<evidence type="ECO:0000313" key="3">
    <source>
        <dbReference type="Proteomes" id="UP001430953"/>
    </source>
</evidence>
<comment type="caution">
    <text evidence="2">The sequence shown here is derived from an EMBL/GenBank/DDBJ whole genome shotgun (WGS) entry which is preliminary data.</text>
</comment>
<evidence type="ECO:0000256" key="1">
    <source>
        <dbReference type="SAM" id="Phobius"/>
    </source>
</evidence>
<gene>
    <name evidence="2" type="ORF">PUN28_001838</name>
</gene>
<evidence type="ECO:0008006" key="4">
    <source>
        <dbReference type="Google" id="ProtNLM"/>
    </source>
</evidence>
<dbReference type="EMBL" id="JADYXP020000002">
    <property type="protein sequence ID" value="KAL0129848.1"/>
    <property type="molecule type" value="Genomic_DNA"/>
</dbReference>
<organism evidence="2 3">
    <name type="scientific">Cardiocondyla obscurior</name>
    <dbReference type="NCBI Taxonomy" id="286306"/>
    <lineage>
        <taxon>Eukaryota</taxon>
        <taxon>Metazoa</taxon>
        <taxon>Ecdysozoa</taxon>
        <taxon>Arthropoda</taxon>
        <taxon>Hexapoda</taxon>
        <taxon>Insecta</taxon>
        <taxon>Pterygota</taxon>
        <taxon>Neoptera</taxon>
        <taxon>Endopterygota</taxon>
        <taxon>Hymenoptera</taxon>
        <taxon>Apocrita</taxon>
        <taxon>Aculeata</taxon>
        <taxon>Formicoidea</taxon>
        <taxon>Formicidae</taxon>
        <taxon>Myrmicinae</taxon>
        <taxon>Cardiocondyla</taxon>
    </lineage>
</organism>
<reference evidence="2 3" key="1">
    <citation type="submission" date="2023-03" db="EMBL/GenBank/DDBJ databases">
        <title>High recombination rates correlate with genetic variation in Cardiocondyla obscurior ants.</title>
        <authorList>
            <person name="Errbii M."/>
        </authorList>
    </citation>
    <scope>NUCLEOTIDE SEQUENCE [LARGE SCALE GENOMIC DNA]</scope>
    <source>
        <strain evidence="2">Alpha-2009</strain>
        <tissue evidence="2">Whole body</tissue>
    </source>
</reference>
<keyword evidence="1" id="KW-0472">Membrane</keyword>
<protein>
    <recommendedName>
        <fullName evidence="4">Kazal-like domain-containing protein</fullName>
    </recommendedName>
</protein>
<name>A0AAW2GRH9_9HYME</name>
<keyword evidence="1" id="KW-0812">Transmembrane</keyword>
<dbReference type="Proteomes" id="UP001430953">
    <property type="component" value="Unassembled WGS sequence"/>
</dbReference>
<keyword evidence="1" id="KW-1133">Transmembrane helix</keyword>
<dbReference type="AlphaFoldDB" id="A0AAW2GRH9"/>